<evidence type="ECO:0000313" key="1">
    <source>
        <dbReference type="EMBL" id="TGX96847.1"/>
    </source>
</evidence>
<name>A0AC61QXD6_9FIRM</name>
<reference evidence="1" key="1">
    <citation type="submission" date="2019-04" db="EMBL/GenBank/DDBJ databases">
        <title>Microbes associate with the intestines of laboratory mice.</title>
        <authorList>
            <person name="Navarre W."/>
            <person name="Wong E."/>
            <person name="Huang K."/>
            <person name="Tropini C."/>
            <person name="Ng K."/>
            <person name="Yu B."/>
        </authorList>
    </citation>
    <scope>NUCLEOTIDE SEQUENCE</scope>
    <source>
        <strain evidence="1">NM72_1-8</strain>
    </source>
</reference>
<comment type="caution">
    <text evidence="1">The sequence shown here is derived from an EMBL/GenBank/DDBJ whole genome shotgun (WGS) entry which is preliminary data.</text>
</comment>
<accession>A0AC61QXD6</accession>
<dbReference type="Proteomes" id="UP000307720">
    <property type="component" value="Unassembled WGS sequence"/>
</dbReference>
<gene>
    <name evidence="1" type="ORF">E5357_14750</name>
</gene>
<evidence type="ECO:0000313" key="2">
    <source>
        <dbReference type="Proteomes" id="UP000307720"/>
    </source>
</evidence>
<sequence>MQRAVLWQANSGSWHRRSGRLGRRRHMASFNRLFSPSAEEGIKREKKPGTPKISSLHYEKLSRSPHQYREFARRDVEQLADIIAADGGILQPLLVRRSDADQYEILAGHKRWEAARVLAEERGLEKYAFLPCIVTNVDDVHARFSVVSTNARPQQSPYETLHEIEEMRMLLTEYPEAFPDLQGGRMVERLAEQLHMSRSTVSEYRSIANNLGEKGMEAFKAGTIGKSAAVSLAGIPEEEQDVLLEEGKLTDTEIREYKKGKTARADAAQKAERREAEIGMPASNAAVWGSGSLEAGAEKPDGQTLDDTAIRAEPQEAMGTFTENLSGYSLTNEETASLEEAGMPEETPGFCVDDIRAYLHEKERELEMYEKCEETEGGFPTRVMKEKRMVIAGLRLLLVSEKKKK</sequence>
<protein>
    <submittedName>
        <fullName evidence="1">Uncharacterized protein</fullName>
    </submittedName>
</protein>
<keyword evidence="2" id="KW-1185">Reference proteome</keyword>
<dbReference type="EMBL" id="SRZB01000045">
    <property type="protein sequence ID" value="TGX96847.1"/>
    <property type="molecule type" value="Genomic_DNA"/>
</dbReference>
<organism evidence="1 2">
    <name type="scientific">Hominisplanchenecus murintestinalis</name>
    <dbReference type="NCBI Taxonomy" id="2941517"/>
    <lineage>
        <taxon>Bacteria</taxon>
        <taxon>Bacillati</taxon>
        <taxon>Bacillota</taxon>
        <taxon>Clostridia</taxon>
        <taxon>Lachnospirales</taxon>
        <taxon>Lachnospiraceae</taxon>
        <taxon>Hominisplanchenecus</taxon>
    </lineage>
</organism>
<proteinExistence type="predicted"/>